<dbReference type="EMBL" id="LGRX02016725">
    <property type="protein sequence ID" value="KAK3261698.1"/>
    <property type="molecule type" value="Genomic_DNA"/>
</dbReference>
<protein>
    <submittedName>
        <fullName evidence="1">Uncharacterized protein</fullName>
    </submittedName>
</protein>
<evidence type="ECO:0000313" key="1">
    <source>
        <dbReference type="EMBL" id="KAK3261698.1"/>
    </source>
</evidence>
<evidence type="ECO:0000313" key="2">
    <source>
        <dbReference type="Proteomes" id="UP001190700"/>
    </source>
</evidence>
<dbReference type="AlphaFoldDB" id="A0AAE0FL25"/>
<sequence length="131" mass="15155">MKQQAEPPDDDEEKDDEEEMDDYYYIMLLHLPLRISGQRTEVAGSDTDTPDALVYYGMEVGVQDGRIFLRQMMQNEKRDSVQLSDERRAFPFVHWSSACQESRKASTLVSAMCRMLAHTDAEWMTVALLQL</sequence>
<name>A0AAE0FL25_9CHLO</name>
<gene>
    <name evidence="1" type="ORF">CYMTET_29406</name>
</gene>
<comment type="caution">
    <text evidence="1">The sequence shown here is derived from an EMBL/GenBank/DDBJ whole genome shotgun (WGS) entry which is preliminary data.</text>
</comment>
<accession>A0AAE0FL25</accession>
<dbReference type="Proteomes" id="UP001190700">
    <property type="component" value="Unassembled WGS sequence"/>
</dbReference>
<keyword evidence="2" id="KW-1185">Reference proteome</keyword>
<reference evidence="1 2" key="1">
    <citation type="journal article" date="2015" name="Genome Biol. Evol.">
        <title>Comparative Genomics of a Bacterivorous Green Alga Reveals Evolutionary Causalities and Consequences of Phago-Mixotrophic Mode of Nutrition.</title>
        <authorList>
            <person name="Burns J.A."/>
            <person name="Paasch A."/>
            <person name="Narechania A."/>
            <person name="Kim E."/>
        </authorList>
    </citation>
    <scope>NUCLEOTIDE SEQUENCE [LARGE SCALE GENOMIC DNA]</scope>
    <source>
        <strain evidence="1 2">PLY_AMNH</strain>
    </source>
</reference>
<organism evidence="1 2">
    <name type="scientific">Cymbomonas tetramitiformis</name>
    <dbReference type="NCBI Taxonomy" id="36881"/>
    <lineage>
        <taxon>Eukaryota</taxon>
        <taxon>Viridiplantae</taxon>
        <taxon>Chlorophyta</taxon>
        <taxon>Pyramimonadophyceae</taxon>
        <taxon>Pyramimonadales</taxon>
        <taxon>Pyramimonadaceae</taxon>
        <taxon>Cymbomonas</taxon>
    </lineage>
</organism>
<proteinExistence type="predicted"/>